<keyword evidence="3" id="KW-1185">Reference proteome</keyword>
<dbReference type="EMBL" id="UXUI01009411">
    <property type="protein sequence ID" value="VDD93658.1"/>
    <property type="molecule type" value="Genomic_DNA"/>
</dbReference>
<dbReference type="AlphaFoldDB" id="A0A0N4VE68"/>
<evidence type="ECO:0000313" key="2">
    <source>
        <dbReference type="EMBL" id="VDD93658.1"/>
    </source>
</evidence>
<reference evidence="4" key="1">
    <citation type="submission" date="2017-02" db="UniProtKB">
        <authorList>
            <consortium name="WormBaseParasite"/>
        </authorList>
    </citation>
    <scope>IDENTIFICATION</scope>
</reference>
<dbReference type="WBParaSite" id="EVEC_0000896801-mRNA-1">
    <property type="protein sequence ID" value="EVEC_0000896801-mRNA-1"/>
    <property type="gene ID" value="EVEC_0000896801"/>
</dbReference>
<protein>
    <submittedName>
        <fullName evidence="4">LEM domain-containing protein</fullName>
    </submittedName>
</protein>
<accession>A0A0N4VE68</accession>
<name>A0A0N4VE68_ENTVE</name>
<proteinExistence type="predicted"/>
<evidence type="ECO:0000256" key="1">
    <source>
        <dbReference type="SAM" id="MobiDB-lite"/>
    </source>
</evidence>
<gene>
    <name evidence="2" type="ORF">EVEC_LOCUS8409</name>
</gene>
<feature type="compositionally biased region" description="Basic and acidic residues" evidence="1">
    <location>
        <begin position="43"/>
        <end position="54"/>
    </location>
</feature>
<evidence type="ECO:0000313" key="4">
    <source>
        <dbReference type="WBParaSite" id="EVEC_0000896801-mRNA-1"/>
    </source>
</evidence>
<feature type="compositionally biased region" description="Low complexity" evidence="1">
    <location>
        <begin position="109"/>
        <end position="125"/>
    </location>
</feature>
<organism evidence="4">
    <name type="scientific">Enterobius vermicularis</name>
    <name type="common">Human pinworm</name>
    <dbReference type="NCBI Taxonomy" id="51028"/>
    <lineage>
        <taxon>Eukaryota</taxon>
        <taxon>Metazoa</taxon>
        <taxon>Ecdysozoa</taxon>
        <taxon>Nematoda</taxon>
        <taxon>Chromadorea</taxon>
        <taxon>Rhabditida</taxon>
        <taxon>Spirurina</taxon>
        <taxon>Oxyuridomorpha</taxon>
        <taxon>Oxyuroidea</taxon>
        <taxon>Oxyuridae</taxon>
        <taxon>Enterobius</taxon>
    </lineage>
</organism>
<feature type="region of interest" description="Disordered" evidence="1">
    <location>
        <begin position="92"/>
        <end position="131"/>
    </location>
</feature>
<feature type="compositionally biased region" description="Low complexity" evidence="1">
    <location>
        <begin position="18"/>
        <end position="33"/>
    </location>
</feature>
<reference evidence="2 3" key="2">
    <citation type="submission" date="2018-10" db="EMBL/GenBank/DDBJ databases">
        <authorList>
            <consortium name="Pathogen Informatics"/>
        </authorList>
    </citation>
    <scope>NUCLEOTIDE SEQUENCE [LARGE SCALE GENOMIC DNA]</scope>
</reference>
<evidence type="ECO:0000313" key="3">
    <source>
        <dbReference type="Proteomes" id="UP000274131"/>
    </source>
</evidence>
<sequence>MVLEMATRLRRKREHEASVGSTASSVSSLQGSGINKPTVSSSTDKELGQRKRALDISVPKQKQSFPVDLVGDILKDTCYKETQVNRLKRYGIKKVSGERSERSAPYTELPHSSSLASASPHSYSSPDINTTVEENPSFSQFLKKPRLDDYAIDKVLNSLYGSGGDE</sequence>
<dbReference type="Proteomes" id="UP000274131">
    <property type="component" value="Unassembled WGS sequence"/>
</dbReference>
<feature type="region of interest" description="Disordered" evidence="1">
    <location>
        <begin position="1"/>
        <end position="57"/>
    </location>
</feature>